<dbReference type="Pfam" id="PF01832">
    <property type="entry name" value="Glucosaminidase"/>
    <property type="match status" value="1"/>
</dbReference>
<evidence type="ECO:0000256" key="1">
    <source>
        <dbReference type="ARBA" id="ARBA00022801"/>
    </source>
</evidence>
<dbReference type="PANTHER" id="PTHR30404">
    <property type="entry name" value="N-ACETYLMURAMOYL-L-ALANINE AMIDASE"/>
    <property type="match status" value="1"/>
</dbReference>
<protein>
    <recommendedName>
        <fullName evidence="2">MurNAc-LAA domain-containing protein</fullName>
    </recommendedName>
</protein>
<comment type="caution">
    <text evidence="3">The sequence shown here is derived from an EMBL/GenBank/DDBJ whole genome shotgun (WGS) entry which is preliminary data.</text>
</comment>
<organism evidence="3 4">
    <name type="scientific">Clostridium omnivorum</name>
    <dbReference type="NCBI Taxonomy" id="1604902"/>
    <lineage>
        <taxon>Bacteria</taxon>
        <taxon>Bacillati</taxon>
        <taxon>Bacillota</taxon>
        <taxon>Clostridia</taxon>
        <taxon>Eubacteriales</taxon>
        <taxon>Clostridiaceae</taxon>
        <taxon>Clostridium</taxon>
    </lineage>
</organism>
<reference evidence="3 4" key="1">
    <citation type="journal article" date="2024" name="Int. J. Syst. Evol. Microbiol.">
        <title>Clostridium omnivorum sp. nov., isolated from anoxic soil under the treatment of reductive soil disinfestation.</title>
        <authorList>
            <person name="Ueki A."/>
            <person name="Tonouchi A."/>
            <person name="Kaku N."/>
            <person name="Honma S."/>
            <person name="Ueki K."/>
        </authorList>
    </citation>
    <scope>NUCLEOTIDE SEQUENCE [LARGE SCALE GENOMIC DNA]</scope>
    <source>
        <strain evidence="3 4">E14</strain>
    </source>
</reference>
<dbReference type="Proteomes" id="UP001208567">
    <property type="component" value="Unassembled WGS sequence"/>
</dbReference>
<dbReference type="InterPro" id="IPR050695">
    <property type="entry name" value="N-acetylmuramoyl_amidase_3"/>
</dbReference>
<dbReference type="SMART" id="SM00646">
    <property type="entry name" value="Ami_3"/>
    <property type="match status" value="1"/>
</dbReference>
<evidence type="ECO:0000259" key="2">
    <source>
        <dbReference type="SMART" id="SM00646"/>
    </source>
</evidence>
<dbReference type="InterPro" id="IPR013783">
    <property type="entry name" value="Ig-like_fold"/>
</dbReference>
<proteinExistence type="predicted"/>
<dbReference type="Gene3D" id="2.60.40.10">
    <property type="entry name" value="Immunoglobulins"/>
    <property type="match status" value="1"/>
</dbReference>
<keyword evidence="1" id="KW-0378">Hydrolase</keyword>
<dbReference type="CDD" id="cd02696">
    <property type="entry name" value="MurNAc-LAA"/>
    <property type="match status" value="1"/>
</dbReference>
<gene>
    <name evidence="3" type="ORF">bsdE14_11400</name>
</gene>
<dbReference type="InterPro" id="IPR002901">
    <property type="entry name" value="MGlyc_endo_b_GlcNAc-like_dom"/>
</dbReference>
<name>A0ABQ5N3D9_9CLOT</name>
<dbReference type="Pfam" id="PF01520">
    <property type="entry name" value="Amidase_3"/>
    <property type="match status" value="1"/>
</dbReference>
<sequence length="1012" mass="110263">MLKKLKMQRLVALIICFTIVLFNFTSIHAASLTPQMWIEYPIMNSELFKNDVQVSGWALNPSGISKVNIYLDGILLGQATTGIDRPDVDSSFPGYPDGSKSGFAYTISINKLTAGTHVINVEPVGKDGTTQKSSRTIIFKKTPIIGQASATQYQAEVWARSKNATETFVSLAEKYWRLASGRGGVNPAAAYAQAAKETGFGHFGGVIDESYYNPCGLKTSSGGSNTDPNAHQRFKDWEQGVTAHLDHLALYAGAPGYPRSDTPDPRHFSFLAGSAPSIEALGGSWAPSSSYGEEVVNLLREIENTKVGLPPKMYIESPGSGITASNNVTIYGWALNASGVKEANVMLDNQTIGKAILRQDRPDVNKAFSGYQPAVSYTFDLDVKKYSSGSHNVTVEVVGNDLSKDTRNITININKLEPKMWIETPNSGLKANKNFVLYGWSLNPSGVKEANILVNNKVIGKAQLRQDRPDVNNAFPGYPSAVSFTYEFDINQVPMGACNVTVNIIGNDGSEDSRQLSVNIEKPAPRMWVETPNSGMKTSRNVTIYGWALNASGIRDANVKIDGAVVGNPTISKDRPDVNNAFPGYQSAVSFSYELNIDTVDAGYRNVTIEVFGNDGSVDSRTIGIDVTKLVPKTWIESLGSSVKTSQTTRIYGWAINPTGVSKANIILDNNIIGQAVIRQDRPDVNNAYPAYPSAVSFTYDLDVSKYPIGNHILKVEILGNDGSKDVRNVDLTILKEMREWIEYPYANALVKSKFTVAGWALSPSPIKSINVYIDGSLKGYGNISGDRPDVNNAIPGYPMAKGYDYTVDITSERPGVHALTVEITNEDGDKVTKSVFVTKNIVYAIDIGHNVIYDGGATYKTSNGTVRIEDKYNMEVGTRVISILESMGYEVVNVLPKTATSVRDSLKQRTDKANAANADMYVCIHFNVGGGHGTEVYYDSDEGKKIAQDVLNNIVGLGYYNRGVKSNDYYVLVNTKAPAILIENAFLDSEEDMARYNPDDLAKAIVNGIKR</sequence>
<dbReference type="PANTHER" id="PTHR30404:SF0">
    <property type="entry name" value="N-ACETYLMURAMOYL-L-ALANINE AMIDASE AMIC"/>
    <property type="match status" value="1"/>
</dbReference>
<dbReference type="Pfam" id="PF17957">
    <property type="entry name" value="Big_7"/>
    <property type="match status" value="2"/>
</dbReference>
<evidence type="ECO:0000313" key="3">
    <source>
        <dbReference type="EMBL" id="GLC29730.1"/>
    </source>
</evidence>
<dbReference type="Gene3D" id="3.40.630.40">
    <property type="entry name" value="Zn-dependent exopeptidases"/>
    <property type="match status" value="1"/>
</dbReference>
<evidence type="ECO:0000313" key="4">
    <source>
        <dbReference type="Proteomes" id="UP001208567"/>
    </source>
</evidence>
<accession>A0ABQ5N3D9</accession>
<dbReference type="EMBL" id="BRXR01000001">
    <property type="protein sequence ID" value="GLC29730.1"/>
    <property type="molecule type" value="Genomic_DNA"/>
</dbReference>
<keyword evidence="4" id="KW-1185">Reference proteome</keyword>
<dbReference type="InterPro" id="IPR002508">
    <property type="entry name" value="MurNAc-LAA_cat"/>
</dbReference>
<dbReference type="SUPFAM" id="SSF53187">
    <property type="entry name" value="Zn-dependent exopeptidases"/>
    <property type="match status" value="1"/>
</dbReference>
<feature type="domain" description="MurNAc-LAA" evidence="2">
    <location>
        <begin position="911"/>
        <end position="1011"/>
    </location>
</feature>